<dbReference type="InterPro" id="IPR046342">
    <property type="entry name" value="CBS_dom_sf"/>
</dbReference>
<dbReference type="AlphaFoldDB" id="A0A3M9XJG1"/>
<name>A0A3M9XJG1_9HYPH</name>
<dbReference type="InterPro" id="IPR000644">
    <property type="entry name" value="CBS_dom"/>
</dbReference>
<accession>A0A3M9XJG1</accession>
<proteinExistence type="predicted"/>
<dbReference type="EMBL" id="QWDD01000004">
    <property type="protein sequence ID" value="RNJ47875.1"/>
    <property type="molecule type" value="Genomic_DNA"/>
</dbReference>
<dbReference type="OrthoDB" id="9802114at2"/>
<feature type="domain" description="CBS" evidence="1">
    <location>
        <begin position="7"/>
        <end position="36"/>
    </location>
</feature>
<dbReference type="RefSeq" id="WP_123177967.1">
    <property type="nucleotide sequence ID" value="NZ_QWDD01000004.1"/>
</dbReference>
<protein>
    <submittedName>
        <fullName evidence="2">CBS domain-containing protein</fullName>
    </submittedName>
</protein>
<evidence type="ECO:0000313" key="2">
    <source>
        <dbReference type="EMBL" id="RNJ47875.1"/>
    </source>
</evidence>
<gene>
    <name evidence="2" type="ORF">D1O30_20630</name>
</gene>
<dbReference type="Proteomes" id="UP000268623">
    <property type="component" value="Unassembled WGS sequence"/>
</dbReference>
<dbReference type="Gene3D" id="3.10.580.10">
    <property type="entry name" value="CBS-domain"/>
    <property type="match status" value="1"/>
</dbReference>
<reference evidence="2 3" key="1">
    <citation type="submission" date="2018-08" db="EMBL/GenBank/DDBJ databases">
        <title>Genome sequence of Methylocystis hirsuta CSC1, a methanotroph able to accumulate PHAs.</title>
        <authorList>
            <person name="Bordel S."/>
            <person name="Rodriguez E."/>
            <person name="Gancedo J."/>
            <person name="Munoz R."/>
        </authorList>
    </citation>
    <scope>NUCLEOTIDE SEQUENCE [LARGE SCALE GENOMIC DNA]</scope>
    <source>
        <strain evidence="2 3">CSC1</strain>
    </source>
</reference>
<keyword evidence="3" id="KW-1185">Reference proteome</keyword>
<evidence type="ECO:0000313" key="3">
    <source>
        <dbReference type="Proteomes" id="UP000268623"/>
    </source>
</evidence>
<organism evidence="2 3">
    <name type="scientific">Methylocystis hirsuta</name>
    <dbReference type="NCBI Taxonomy" id="369798"/>
    <lineage>
        <taxon>Bacteria</taxon>
        <taxon>Pseudomonadati</taxon>
        <taxon>Pseudomonadota</taxon>
        <taxon>Alphaproteobacteria</taxon>
        <taxon>Hyphomicrobiales</taxon>
        <taxon>Methylocystaceae</taxon>
        <taxon>Methylocystis</taxon>
    </lineage>
</organism>
<dbReference type="Pfam" id="PF00571">
    <property type="entry name" value="CBS"/>
    <property type="match status" value="1"/>
</dbReference>
<evidence type="ECO:0000259" key="1">
    <source>
        <dbReference type="Pfam" id="PF00571"/>
    </source>
</evidence>
<sequence length="64" mass="6895">MFHIGDLRRMRDDDVGAIPVRADGQLVGMITDRDIACRAENFPTAGASAAAHTAERLQALDRAS</sequence>
<dbReference type="SUPFAM" id="SSF54631">
    <property type="entry name" value="CBS-domain pair"/>
    <property type="match status" value="1"/>
</dbReference>
<comment type="caution">
    <text evidence="2">The sequence shown here is derived from an EMBL/GenBank/DDBJ whole genome shotgun (WGS) entry which is preliminary data.</text>
</comment>